<name>A0A2P2C045_9ZZZZ</name>
<gene>
    <name evidence="9" type="primary">crcB</name>
    <name evidence="9" type="ORF">NOCA2270014</name>
</gene>
<evidence type="ECO:0000256" key="1">
    <source>
        <dbReference type="ARBA" id="ARBA00004651"/>
    </source>
</evidence>
<keyword evidence="4 8" id="KW-1133">Transmembrane helix</keyword>
<dbReference type="EMBL" id="CZKA01000020">
    <property type="protein sequence ID" value="CUR55379.1"/>
    <property type="molecule type" value="Genomic_DNA"/>
</dbReference>
<keyword evidence="5 8" id="KW-0472">Membrane</keyword>
<protein>
    <submittedName>
        <fullName evidence="9">Camphor resistance protein CrcB</fullName>
    </submittedName>
</protein>
<accession>A0A2P2C045</accession>
<dbReference type="PANTHER" id="PTHR28259">
    <property type="entry name" value="FLUORIDE EXPORT PROTEIN 1-RELATED"/>
    <property type="match status" value="1"/>
</dbReference>
<dbReference type="HAMAP" id="MF_00454">
    <property type="entry name" value="FluC"/>
    <property type="match status" value="1"/>
</dbReference>
<organism evidence="9">
    <name type="scientific">metagenome</name>
    <dbReference type="NCBI Taxonomy" id="256318"/>
    <lineage>
        <taxon>unclassified sequences</taxon>
        <taxon>metagenomes</taxon>
    </lineage>
</organism>
<keyword evidence="2" id="KW-1003">Cell membrane</keyword>
<evidence type="ECO:0000256" key="5">
    <source>
        <dbReference type="ARBA" id="ARBA00023136"/>
    </source>
</evidence>
<evidence type="ECO:0000256" key="2">
    <source>
        <dbReference type="ARBA" id="ARBA00022475"/>
    </source>
</evidence>
<sequence>MTKAVLAVAVGGALGAVVRWALGELVVEGSGFPWTTFAINVTGSFLLALLPAMAAVRRHPLLPLFLGTGVLGGYTTLSTYAEQSRALLASGHATVALAYLLGTLASCVVAVSIAQRFSEPAARAEFEDEGGDE</sequence>
<reference evidence="9" key="1">
    <citation type="submission" date="2015-08" db="EMBL/GenBank/DDBJ databases">
        <authorList>
            <person name="Babu N.S."/>
            <person name="Beckwith C.J."/>
            <person name="Beseler K.G."/>
            <person name="Brison A."/>
            <person name="Carone J.V."/>
            <person name="Caskin T.P."/>
            <person name="Diamond M."/>
            <person name="Durham M.E."/>
            <person name="Foxe J.M."/>
            <person name="Go M."/>
            <person name="Henderson B.A."/>
            <person name="Jones I.B."/>
            <person name="McGettigan J.A."/>
            <person name="Micheletti S.J."/>
            <person name="Nasrallah M.E."/>
            <person name="Ortiz D."/>
            <person name="Piller C.R."/>
            <person name="Privatt S.R."/>
            <person name="Schneider S.L."/>
            <person name="Sharp S."/>
            <person name="Smith T.C."/>
            <person name="Stanton J.D."/>
            <person name="Ullery H.E."/>
            <person name="Wilson R.J."/>
            <person name="Serrano M.G."/>
            <person name="Buck G."/>
            <person name="Lee V."/>
            <person name="Wang Y."/>
            <person name="Carvalho R."/>
            <person name="Voegtly L."/>
            <person name="Shi R."/>
            <person name="Duckworth R."/>
            <person name="Johnson A."/>
            <person name="Loviza R."/>
            <person name="Walstead R."/>
            <person name="Shah Z."/>
            <person name="Kiflezghi M."/>
            <person name="Wade K."/>
            <person name="Ball S.L."/>
            <person name="Bradley K.W."/>
            <person name="Asai D.J."/>
            <person name="Bowman C.A."/>
            <person name="Russell D.A."/>
            <person name="Pope W.H."/>
            <person name="Jacobs-Sera D."/>
            <person name="Hendrix R.W."/>
            <person name="Hatfull G.F."/>
        </authorList>
    </citation>
    <scope>NUCLEOTIDE SEQUENCE</scope>
</reference>
<evidence type="ECO:0000256" key="4">
    <source>
        <dbReference type="ARBA" id="ARBA00022989"/>
    </source>
</evidence>
<evidence type="ECO:0000313" key="9">
    <source>
        <dbReference type="EMBL" id="CUR55379.1"/>
    </source>
</evidence>
<feature type="transmembrane region" description="Helical" evidence="8">
    <location>
        <begin position="62"/>
        <end position="81"/>
    </location>
</feature>
<evidence type="ECO:0000256" key="8">
    <source>
        <dbReference type="SAM" id="Phobius"/>
    </source>
</evidence>
<evidence type="ECO:0000256" key="7">
    <source>
        <dbReference type="ARBA" id="ARBA00035585"/>
    </source>
</evidence>
<evidence type="ECO:0000256" key="3">
    <source>
        <dbReference type="ARBA" id="ARBA00022692"/>
    </source>
</evidence>
<proteinExistence type="inferred from homology"/>
<feature type="transmembrane region" description="Helical" evidence="8">
    <location>
        <begin position="31"/>
        <end position="50"/>
    </location>
</feature>
<comment type="catalytic activity">
    <reaction evidence="7">
        <text>fluoride(in) = fluoride(out)</text>
        <dbReference type="Rhea" id="RHEA:76159"/>
        <dbReference type="ChEBI" id="CHEBI:17051"/>
    </reaction>
    <physiologicalReaction direction="left-to-right" evidence="7">
        <dbReference type="Rhea" id="RHEA:76160"/>
    </physiologicalReaction>
</comment>
<comment type="similarity">
    <text evidence="6">Belongs to the fluoride channel Fluc/FEX (TC 1.A.43) family.</text>
</comment>
<dbReference type="GO" id="GO:1903425">
    <property type="term" value="F:fluoride transmembrane transporter activity"/>
    <property type="evidence" value="ECO:0007669"/>
    <property type="project" value="TreeGrafter"/>
</dbReference>
<dbReference type="Pfam" id="PF02537">
    <property type="entry name" value="CRCB"/>
    <property type="match status" value="1"/>
</dbReference>
<dbReference type="AlphaFoldDB" id="A0A2P2C045"/>
<keyword evidence="3 8" id="KW-0812">Transmembrane</keyword>
<dbReference type="InterPro" id="IPR003691">
    <property type="entry name" value="FluC"/>
</dbReference>
<dbReference type="GO" id="GO:0005886">
    <property type="term" value="C:plasma membrane"/>
    <property type="evidence" value="ECO:0007669"/>
    <property type="project" value="UniProtKB-SubCell"/>
</dbReference>
<dbReference type="PANTHER" id="PTHR28259:SF1">
    <property type="entry name" value="FLUORIDE EXPORT PROTEIN 1-RELATED"/>
    <property type="match status" value="1"/>
</dbReference>
<comment type="subcellular location">
    <subcellularLocation>
        <location evidence="1">Cell membrane</location>
        <topology evidence="1">Multi-pass membrane protein</topology>
    </subcellularLocation>
</comment>
<feature type="transmembrane region" description="Helical" evidence="8">
    <location>
        <begin position="93"/>
        <end position="114"/>
    </location>
</feature>
<evidence type="ECO:0000256" key="6">
    <source>
        <dbReference type="ARBA" id="ARBA00035120"/>
    </source>
</evidence>